<feature type="transmembrane region" description="Helical" evidence="2">
    <location>
        <begin position="147"/>
        <end position="171"/>
    </location>
</feature>
<evidence type="ECO:0000313" key="3">
    <source>
        <dbReference type="EMBL" id="KRG74180.1"/>
    </source>
</evidence>
<dbReference type="PATRIC" id="fig|336566.3.peg.2503"/>
<feature type="compositionally biased region" description="Basic and acidic residues" evidence="1">
    <location>
        <begin position="352"/>
        <end position="370"/>
    </location>
</feature>
<keyword evidence="2" id="KW-0472">Membrane</keyword>
<keyword evidence="2" id="KW-1133">Transmembrane helix</keyword>
<feature type="transmembrane region" description="Helical" evidence="2">
    <location>
        <begin position="95"/>
        <end position="112"/>
    </location>
</feature>
<feature type="transmembrane region" description="Helical" evidence="2">
    <location>
        <begin position="250"/>
        <end position="272"/>
    </location>
</feature>
<feature type="region of interest" description="Disordered" evidence="1">
    <location>
        <begin position="279"/>
        <end position="327"/>
    </location>
</feature>
<dbReference type="AlphaFoldDB" id="A0A0R0D913"/>
<feature type="region of interest" description="Disordered" evidence="1">
    <location>
        <begin position="346"/>
        <end position="370"/>
    </location>
</feature>
<reference evidence="3 4" key="1">
    <citation type="submission" date="2015-05" db="EMBL/GenBank/DDBJ databases">
        <title>Genome sequencing and analysis of members of genus Stenotrophomonas.</title>
        <authorList>
            <person name="Patil P.P."/>
            <person name="Midha S."/>
            <person name="Patil P.B."/>
        </authorList>
    </citation>
    <scope>NUCLEOTIDE SEQUENCE [LARGE SCALE GENOMIC DNA]</scope>
    <source>
        <strain evidence="3 4">DSM 24757</strain>
    </source>
</reference>
<evidence type="ECO:0000256" key="1">
    <source>
        <dbReference type="SAM" id="MobiDB-lite"/>
    </source>
</evidence>
<accession>A0A0R0D913</accession>
<evidence type="ECO:0008006" key="5">
    <source>
        <dbReference type="Google" id="ProtNLM"/>
    </source>
</evidence>
<feature type="transmembrane region" description="Helical" evidence="2">
    <location>
        <begin position="389"/>
        <end position="410"/>
    </location>
</feature>
<keyword evidence="2" id="KW-0812">Transmembrane</keyword>
<dbReference type="Proteomes" id="UP000050956">
    <property type="component" value="Unassembled WGS sequence"/>
</dbReference>
<sequence length="538" mass="58970">MRIENLQLVLRPRGGFQAADLGMALVRANARVVWLSWLAVVLPLALALNLAGWYLDKLWLAGLLLWWLKPVFERIPLYVISRAAFGQQVSVGQTLRAQAGFGLGKLPAYLLWRRLGMARSLMMPVDMLEGGPAQQCRQRRHALLGDYGMAALVTWLMFHIELLLILGIVALSGLMLPPDMLGDAARELWEIIRSGDNTYSSLAMNVLEVIAMSVIGPLYVGAGFGLYLDARTRREAWDIELGLRRLRQRLQALQQPLCAALLAIGMSLLLGLSAPAQAQDSSAADPAGPPRKQVSDVDAPGPMKRAGSGAADADAASPPARAGQLRDAASQQAFAQAVAQAYQHPDFGQQRQRTERGGEDESKPQNSRQRDLPAVLKTLVELVAQAGSVALYAVLLIALVLIVLAARRWLPWLRWRRTRVQQSTIEQHSLGLPEALPDGIAEHAQRLWQQGHGRQAMALLYRGSVAALDRLGQQPLPPGATEAQCLRAARSLPEASQRELFADTVRSWQQTAWAGHLPSDAGFAQLLQRLRQQPGWLT</sequence>
<dbReference type="EMBL" id="LDJM01000047">
    <property type="protein sequence ID" value="KRG74180.1"/>
    <property type="molecule type" value="Genomic_DNA"/>
</dbReference>
<gene>
    <name evidence="3" type="ORF">ABB30_14640</name>
</gene>
<name>A0A0R0D913_9GAMM</name>
<evidence type="ECO:0000313" key="4">
    <source>
        <dbReference type="Proteomes" id="UP000050956"/>
    </source>
</evidence>
<protein>
    <recommendedName>
        <fullName evidence="5">DUF4129 domain-containing protein</fullName>
    </recommendedName>
</protein>
<comment type="caution">
    <text evidence="3">The sequence shown here is derived from an EMBL/GenBank/DDBJ whole genome shotgun (WGS) entry which is preliminary data.</text>
</comment>
<feature type="transmembrane region" description="Helical" evidence="2">
    <location>
        <begin position="209"/>
        <end position="229"/>
    </location>
</feature>
<keyword evidence="4" id="KW-1185">Reference proteome</keyword>
<dbReference type="STRING" id="336566.ABB30_14640"/>
<organism evidence="3 4">
    <name type="scientific">Stenotrophomonas ginsengisoli</name>
    <dbReference type="NCBI Taxonomy" id="336566"/>
    <lineage>
        <taxon>Bacteria</taxon>
        <taxon>Pseudomonadati</taxon>
        <taxon>Pseudomonadota</taxon>
        <taxon>Gammaproteobacteria</taxon>
        <taxon>Lysobacterales</taxon>
        <taxon>Lysobacteraceae</taxon>
        <taxon>Stenotrophomonas</taxon>
    </lineage>
</organism>
<dbReference type="RefSeq" id="WP_057639048.1">
    <property type="nucleotide sequence ID" value="NZ_LDJM01000047.1"/>
</dbReference>
<evidence type="ECO:0000256" key="2">
    <source>
        <dbReference type="SAM" id="Phobius"/>
    </source>
</evidence>
<proteinExistence type="predicted"/>
<feature type="transmembrane region" description="Helical" evidence="2">
    <location>
        <begin position="32"/>
        <end position="55"/>
    </location>
</feature>
<feature type="compositionally biased region" description="Low complexity" evidence="1">
    <location>
        <begin position="305"/>
        <end position="327"/>
    </location>
</feature>
<dbReference type="OrthoDB" id="183980at2"/>